<protein>
    <submittedName>
        <fullName evidence="2">Uncharacterized protein</fullName>
    </submittedName>
</protein>
<evidence type="ECO:0000313" key="3">
    <source>
        <dbReference type="Proteomes" id="UP000807353"/>
    </source>
</evidence>
<name>A0A9P5YD92_9AGAR</name>
<feature type="signal peptide" evidence="1">
    <location>
        <begin position="1"/>
        <end position="22"/>
    </location>
</feature>
<evidence type="ECO:0000256" key="1">
    <source>
        <dbReference type="SAM" id="SignalP"/>
    </source>
</evidence>
<dbReference type="EMBL" id="MU150241">
    <property type="protein sequence ID" value="KAF9466514.1"/>
    <property type="molecule type" value="Genomic_DNA"/>
</dbReference>
<keyword evidence="1" id="KW-0732">Signal</keyword>
<comment type="caution">
    <text evidence="2">The sequence shown here is derived from an EMBL/GenBank/DDBJ whole genome shotgun (WGS) entry which is preliminary data.</text>
</comment>
<dbReference type="PROSITE" id="PS51257">
    <property type="entry name" value="PROKAR_LIPOPROTEIN"/>
    <property type="match status" value="1"/>
</dbReference>
<feature type="chain" id="PRO_5040329318" evidence="1">
    <location>
        <begin position="23"/>
        <end position="63"/>
    </location>
</feature>
<organism evidence="2 3">
    <name type="scientific">Collybia nuda</name>
    <dbReference type="NCBI Taxonomy" id="64659"/>
    <lineage>
        <taxon>Eukaryota</taxon>
        <taxon>Fungi</taxon>
        <taxon>Dikarya</taxon>
        <taxon>Basidiomycota</taxon>
        <taxon>Agaricomycotina</taxon>
        <taxon>Agaricomycetes</taxon>
        <taxon>Agaricomycetidae</taxon>
        <taxon>Agaricales</taxon>
        <taxon>Tricholomatineae</taxon>
        <taxon>Clitocybaceae</taxon>
        <taxon>Collybia</taxon>
    </lineage>
</organism>
<dbReference type="AlphaFoldDB" id="A0A9P5YD92"/>
<reference evidence="2" key="1">
    <citation type="submission" date="2020-11" db="EMBL/GenBank/DDBJ databases">
        <authorList>
            <consortium name="DOE Joint Genome Institute"/>
            <person name="Ahrendt S."/>
            <person name="Riley R."/>
            <person name="Andreopoulos W."/>
            <person name="Labutti K."/>
            <person name="Pangilinan J."/>
            <person name="Ruiz-Duenas F.J."/>
            <person name="Barrasa J.M."/>
            <person name="Sanchez-Garcia M."/>
            <person name="Camarero S."/>
            <person name="Miyauchi S."/>
            <person name="Serrano A."/>
            <person name="Linde D."/>
            <person name="Babiker R."/>
            <person name="Drula E."/>
            <person name="Ayuso-Fernandez I."/>
            <person name="Pacheco R."/>
            <person name="Padilla G."/>
            <person name="Ferreira P."/>
            <person name="Barriuso J."/>
            <person name="Kellner H."/>
            <person name="Castanera R."/>
            <person name="Alfaro M."/>
            <person name="Ramirez L."/>
            <person name="Pisabarro A.G."/>
            <person name="Kuo A."/>
            <person name="Tritt A."/>
            <person name="Lipzen A."/>
            <person name="He G."/>
            <person name="Yan M."/>
            <person name="Ng V."/>
            <person name="Cullen D."/>
            <person name="Martin F."/>
            <person name="Rosso M.-N."/>
            <person name="Henrissat B."/>
            <person name="Hibbett D."/>
            <person name="Martinez A.T."/>
            <person name="Grigoriev I.V."/>
        </authorList>
    </citation>
    <scope>NUCLEOTIDE SEQUENCE</scope>
    <source>
        <strain evidence="2">CBS 247.69</strain>
    </source>
</reference>
<accession>A0A9P5YD92</accession>
<gene>
    <name evidence="2" type="ORF">BDZ94DRAFT_1251113</name>
</gene>
<proteinExistence type="predicted"/>
<keyword evidence="3" id="KW-1185">Reference proteome</keyword>
<evidence type="ECO:0000313" key="2">
    <source>
        <dbReference type="EMBL" id="KAF9466514.1"/>
    </source>
</evidence>
<dbReference type="Proteomes" id="UP000807353">
    <property type="component" value="Unassembled WGS sequence"/>
</dbReference>
<sequence>MRFSIHSSTAVTIIFLSTLVAAVPQGTCNTLGGGCTKLSPSIPCCAGFTCIYTPSTSFFGTCR</sequence>